<evidence type="ECO:0000256" key="12">
    <source>
        <dbReference type="ARBA" id="ARBA00038622"/>
    </source>
</evidence>
<evidence type="ECO:0000256" key="10">
    <source>
        <dbReference type="ARBA" id="ARBA00023160"/>
    </source>
</evidence>
<evidence type="ECO:0000256" key="11">
    <source>
        <dbReference type="ARBA" id="ARBA00037124"/>
    </source>
</evidence>
<dbReference type="GO" id="GO:0019166">
    <property type="term" value="F:trans-2-enoyl-CoA reductase (NADPH) activity"/>
    <property type="evidence" value="ECO:0007669"/>
    <property type="project" value="UniProtKB-EC"/>
</dbReference>
<dbReference type="InterPro" id="IPR036291">
    <property type="entry name" value="NAD(P)-bd_dom_sf"/>
</dbReference>
<keyword evidence="3" id="KW-0444">Lipid biosynthesis</keyword>
<evidence type="ECO:0000256" key="3">
    <source>
        <dbReference type="ARBA" id="ARBA00022516"/>
    </source>
</evidence>
<keyword evidence="4" id="KW-0597">Phosphoprotein</keyword>
<comment type="pathway">
    <text evidence="2">Lipid metabolism.</text>
</comment>
<evidence type="ECO:0000256" key="7">
    <source>
        <dbReference type="ARBA" id="ARBA00023002"/>
    </source>
</evidence>
<keyword evidence="10" id="KW-0275">Fatty acid biosynthesis</keyword>
<evidence type="ECO:0000256" key="17">
    <source>
        <dbReference type="ARBA" id="ARBA00049108"/>
    </source>
</evidence>
<comment type="catalytic activity">
    <reaction evidence="19">
        <text>(2E)-decenoyl-CoA + NADPH + H(+) = decanoyl-CoA + NADP(+)</text>
        <dbReference type="Rhea" id="RHEA:44960"/>
        <dbReference type="ChEBI" id="CHEBI:15378"/>
        <dbReference type="ChEBI" id="CHEBI:57783"/>
        <dbReference type="ChEBI" id="CHEBI:58349"/>
        <dbReference type="ChEBI" id="CHEBI:61406"/>
        <dbReference type="ChEBI" id="CHEBI:61430"/>
    </reaction>
    <physiologicalReaction direction="left-to-right" evidence="19">
        <dbReference type="Rhea" id="RHEA:44961"/>
    </physiologicalReaction>
</comment>
<evidence type="ECO:0000256" key="19">
    <source>
        <dbReference type="ARBA" id="ARBA00049386"/>
    </source>
</evidence>
<dbReference type="EMBL" id="RZYA01000008">
    <property type="protein sequence ID" value="RVU23095.1"/>
    <property type="molecule type" value="Genomic_DNA"/>
</dbReference>
<comment type="caution">
    <text evidence="23">The sequence shown here is derived from an EMBL/GenBank/DDBJ whole genome shotgun (WGS) entry which is preliminary data.</text>
</comment>
<evidence type="ECO:0000259" key="22">
    <source>
        <dbReference type="SMART" id="SM00822"/>
    </source>
</evidence>
<dbReference type="AlphaFoldDB" id="A0A437PLC5"/>
<evidence type="ECO:0000256" key="18">
    <source>
        <dbReference type="ARBA" id="ARBA00049251"/>
    </source>
</evidence>
<gene>
    <name evidence="23" type="ORF">EOT10_18735</name>
</gene>
<dbReference type="EC" id="1.3.1.38" evidence="13"/>
<dbReference type="OrthoDB" id="286404at2"/>
<proteinExistence type="predicted"/>
<dbReference type="PANTHER" id="PTHR24317:SF7">
    <property type="entry name" value="PEROXISOMAL TRANS-2-ENOYL-COA REDUCTASE"/>
    <property type="match status" value="1"/>
</dbReference>
<evidence type="ECO:0000256" key="14">
    <source>
        <dbReference type="ARBA" id="ARBA00041063"/>
    </source>
</evidence>
<comment type="subunit">
    <text evidence="12">Interacts with PEX5, probably required to target it into peroxisomes.</text>
</comment>
<feature type="region of interest" description="Disordered" evidence="21">
    <location>
        <begin position="1"/>
        <end position="24"/>
    </location>
</feature>
<evidence type="ECO:0000256" key="9">
    <source>
        <dbReference type="ARBA" id="ARBA00023140"/>
    </source>
</evidence>
<organism evidence="23 24">
    <name type="scientific">Streptomyces antnestii</name>
    <dbReference type="NCBI Taxonomy" id="2494256"/>
    <lineage>
        <taxon>Bacteria</taxon>
        <taxon>Bacillati</taxon>
        <taxon>Actinomycetota</taxon>
        <taxon>Actinomycetes</taxon>
        <taxon>Kitasatosporales</taxon>
        <taxon>Streptomycetaceae</taxon>
        <taxon>Streptomyces</taxon>
    </lineage>
</organism>
<dbReference type="PANTHER" id="PTHR24317">
    <property type="entry name" value="PEROXISOMAL TRANS-2-ENOYL-COA REDUCTASE"/>
    <property type="match status" value="1"/>
</dbReference>
<evidence type="ECO:0000256" key="5">
    <source>
        <dbReference type="ARBA" id="ARBA00022832"/>
    </source>
</evidence>
<dbReference type="InterPro" id="IPR052388">
    <property type="entry name" value="Peroxisomal_t2-enoyl-CoA_red"/>
</dbReference>
<keyword evidence="9" id="KW-0576">Peroxisome</keyword>
<keyword evidence="24" id="KW-1185">Reference proteome</keyword>
<evidence type="ECO:0000256" key="4">
    <source>
        <dbReference type="ARBA" id="ARBA00022553"/>
    </source>
</evidence>
<keyword evidence="6" id="KW-0521">NADP</keyword>
<comment type="catalytic activity">
    <reaction evidence="16">
        <text>(2E)-tetradecenoyl-CoA + NADPH + H(+) = tetradecanoyl-CoA + NADP(+)</text>
        <dbReference type="Rhea" id="RHEA:44968"/>
        <dbReference type="ChEBI" id="CHEBI:15378"/>
        <dbReference type="ChEBI" id="CHEBI:57385"/>
        <dbReference type="ChEBI" id="CHEBI:57783"/>
        <dbReference type="ChEBI" id="CHEBI:58349"/>
        <dbReference type="ChEBI" id="CHEBI:61405"/>
    </reaction>
    <physiologicalReaction direction="left-to-right" evidence="16">
        <dbReference type="Rhea" id="RHEA:44969"/>
    </physiologicalReaction>
</comment>
<keyword evidence="8" id="KW-0443">Lipid metabolism</keyword>
<comment type="catalytic activity">
    <reaction evidence="15">
        <text>(2E)-dodecenoyl-CoA + NADPH + H(+) = dodecanoyl-CoA + NADP(+)</text>
        <dbReference type="Rhea" id="RHEA:44964"/>
        <dbReference type="ChEBI" id="CHEBI:15378"/>
        <dbReference type="ChEBI" id="CHEBI:57330"/>
        <dbReference type="ChEBI" id="CHEBI:57375"/>
        <dbReference type="ChEBI" id="CHEBI:57783"/>
        <dbReference type="ChEBI" id="CHEBI:58349"/>
    </reaction>
    <physiologicalReaction direction="left-to-right" evidence="15">
        <dbReference type="Rhea" id="RHEA:44965"/>
    </physiologicalReaction>
</comment>
<comment type="function">
    <text evidence="11">Participates in chain elongation of fatty acids. Catalyzes the reduction of trans-2-enoyl-CoAs of varying chain lengths from 6:1 to 16:1, having maximum activity with 10:1 CoA. Has no 2,4-dienoyl-CoA reductase activity.</text>
</comment>
<keyword evidence="7" id="KW-0560">Oxidoreductase</keyword>
<evidence type="ECO:0000256" key="6">
    <source>
        <dbReference type="ARBA" id="ARBA00022857"/>
    </source>
</evidence>
<dbReference type="GO" id="GO:0006633">
    <property type="term" value="P:fatty acid biosynthetic process"/>
    <property type="evidence" value="ECO:0007669"/>
    <property type="project" value="UniProtKB-KW"/>
</dbReference>
<sequence>MSGPPSSGPQAEKESTVGTTPLRPDVHDDKVVLITGGGTGIGRAVAIDFAACGARVVVCGRRPGPLEDVRAEIEAAGGACLAVPANIREEGAVTHVVDAALAAFGRIDVLVNNAGGQFTAPAEDISPRGWRAVHDLAVDAGWAMTREVAVRSMIPNRSGYIFFIAFSPRRGIPGMVHATSARAALENLAAGLSLEWSRYGIRTVCVAPGTIATEGMEDAYSEADRRRWEQAVPLGRLGRPDEVSGLLTFLASPGGSYITGTTITVDGGTDAWGTGYPVPALENSKHSKHPTDLDSLDALEVAP</sequence>
<evidence type="ECO:0000256" key="8">
    <source>
        <dbReference type="ARBA" id="ARBA00023098"/>
    </source>
</evidence>
<dbReference type="PRINTS" id="PR00081">
    <property type="entry name" value="GDHRDH"/>
</dbReference>
<dbReference type="FunFam" id="3.40.50.720:FF:000084">
    <property type="entry name" value="Short-chain dehydrogenase reductase"/>
    <property type="match status" value="1"/>
</dbReference>
<evidence type="ECO:0000256" key="13">
    <source>
        <dbReference type="ARBA" id="ARBA00038849"/>
    </source>
</evidence>
<dbReference type="SUPFAM" id="SSF51735">
    <property type="entry name" value="NAD(P)-binding Rossmann-fold domains"/>
    <property type="match status" value="1"/>
</dbReference>
<keyword evidence="5" id="KW-0276">Fatty acid metabolism</keyword>
<evidence type="ECO:0000256" key="20">
    <source>
        <dbReference type="ARBA" id="ARBA00049559"/>
    </source>
</evidence>
<evidence type="ECO:0000256" key="15">
    <source>
        <dbReference type="ARBA" id="ARBA00047570"/>
    </source>
</evidence>
<feature type="compositionally biased region" description="Basic and acidic residues" evidence="21">
    <location>
        <begin position="283"/>
        <end position="292"/>
    </location>
</feature>
<feature type="domain" description="Ketoreductase" evidence="22">
    <location>
        <begin position="30"/>
        <end position="199"/>
    </location>
</feature>
<comment type="catalytic activity">
    <reaction evidence="20">
        <text>(2E)-octenoyl-CoA + NADPH + H(+) = octanoyl-CoA + NADP(+)</text>
        <dbReference type="Rhea" id="RHEA:44952"/>
        <dbReference type="ChEBI" id="CHEBI:15378"/>
        <dbReference type="ChEBI" id="CHEBI:57386"/>
        <dbReference type="ChEBI" id="CHEBI:57783"/>
        <dbReference type="ChEBI" id="CHEBI:58349"/>
        <dbReference type="ChEBI" id="CHEBI:62242"/>
    </reaction>
    <physiologicalReaction direction="left-to-right" evidence="20">
        <dbReference type="Rhea" id="RHEA:44953"/>
    </physiologicalReaction>
</comment>
<feature type="region of interest" description="Disordered" evidence="21">
    <location>
        <begin position="281"/>
        <end position="303"/>
    </location>
</feature>
<comment type="catalytic activity">
    <reaction evidence="18">
        <text>a (2E)-enoyl-CoA + NADPH + H(+) = a 2,3-saturated acyl-CoA + NADP(+)</text>
        <dbReference type="Rhea" id="RHEA:33763"/>
        <dbReference type="ChEBI" id="CHEBI:15378"/>
        <dbReference type="ChEBI" id="CHEBI:57783"/>
        <dbReference type="ChEBI" id="CHEBI:58349"/>
        <dbReference type="ChEBI" id="CHEBI:58856"/>
        <dbReference type="ChEBI" id="CHEBI:65111"/>
        <dbReference type="EC" id="1.3.1.38"/>
    </reaction>
    <physiologicalReaction direction="left-to-right" evidence="18">
        <dbReference type="Rhea" id="RHEA:33764"/>
    </physiologicalReaction>
</comment>
<comment type="catalytic activity">
    <reaction evidence="17">
        <text>(2E)-hexenoyl-CoA + NADPH + H(+) = hexanoyl-CoA + NADP(+)</text>
        <dbReference type="Rhea" id="RHEA:44956"/>
        <dbReference type="ChEBI" id="CHEBI:15378"/>
        <dbReference type="ChEBI" id="CHEBI:57783"/>
        <dbReference type="ChEBI" id="CHEBI:58349"/>
        <dbReference type="ChEBI" id="CHEBI:62077"/>
        <dbReference type="ChEBI" id="CHEBI:62620"/>
    </reaction>
    <physiologicalReaction direction="left-to-right" evidence="17">
        <dbReference type="Rhea" id="RHEA:44957"/>
    </physiologicalReaction>
</comment>
<dbReference type="Proteomes" id="UP000283128">
    <property type="component" value="Unassembled WGS sequence"/>
</dbReference>
<evidence type="ECO:0000256" key="2">
    <source>
        <dbReference type="ARBA" id="ARBA00005189"/>
    </source>
</evidence>
<evidence type="ECO:0000313" key="24">
    <source>
        <dbReference type="Proteomes" id="UP000283128"/>
    </source>
</evidence>
<evidence type="ECO:0000313" key="23">
    <source>
        <dbReference type="EMBL" id="RVU23095.1"/>
    </source>
</evidence>
<dbReference type="InterPro" id="IPR002347">
    <property type="entry name" value="SDR_fam"/>
</dbReference>
<evidence type="ECO:0000256" key="21">
    <source>
        <dbReference type="SAM" id="MobiDB-lite"/>
    </source>
</evidence>
<evidence type="ECO:0000256" key="1">
    <source>
        <dbReference type="ARBA" id="ARBA00004275"/>
    </source>
</evidence>
<accession>A0A437PLC5</accession>
<dbReference type="Gene3D" id="3.40.50.720">
    <property type="entry name" value="NAD(P)-binding Rossmann-like Domain"/>
    <property type="match status" value="1"/>
</dbReference>
<dbReference type="InterPro" id="IPR057326">
    <property type="entry name" value="KR_dom"/>
</dbReference>
<protein>
    <recommendedName>
        <fullName evidence="14">Peroxisomal trans-2-enoyl-CoA reductase</fullName>
        <ecNumber evidence="13">1.3.1.38</ecNumber>
    </recommendedName>
</protein>
<dbReference type="Pfam" id="PF13561">
    <property type="entry name" value="adh_short_C2"/>
    <property type="match status" value="1"/>
</dbReference>
<name>A0A437PLC5_9ACTN</name>
<comment type="subcellular location">
    <subcellularLocation>
        <location evidence="1">Peroxisome</location>
    </subcellularLocation>
</comment>
<dbReference type="SMART" id="SM00822">
    <property type="entry name" value="PKS_KR"/>
    <property type="match status" value="1"/>
</dbReference>
<reference evidence="23 24" key="1">
    <citation type="submission" date="2019-01" db="EMBL/GenBank/DDBJ databases">
        <title>Genome sequences of Streptomyces and Rhizobium isolates collected from root and soil.</title>
        <authorList>
            <person name="Chhettri S."/>
            <person name="Sevigny J.L."/>
            <person name="Sen A."/>
            <person name="Ennis N."/>
            <person name="Tisa L."/>
        </authorList>
    </citation>
    <scope>NUCLEOTIDE SEQUENCE [LARGE SCALE GENOMIC DNA]</scope>
    <source>
        <strain evidence="23 24">San01</strain>
    </source>
</reference>
<evidence type="ECO:0000256" key="16">
    <source>
        <dbReference type="ARBA" id="ARBA00048686"/>
    </source>
</evidence>